<dbReference type="HOGENOM" id="CLU_544302_0_0_1"/>
<evidence type="ECO:0000313" key="3">
    <source>
        <dbReference type="EMBL" id="EFX64537.1"/>
    </source>
</evidence>
<sequence>MEHVNQTSALHNLFENSVIDEKDDTRMPKKSWKERVEATECAWKEAFQTLLEDVFATQAFYFLPCKKCGLQLTAYVVRCSSCNMFYCGKCDLEHHESQPFHNRTFDTLTSSTCLLSHQFADENGELFSKGDKSIAVVTKDEKACTFLCGDVIYRYWDWAKKVASLFPEYKPMIEGMKTFLGRMHAKVHVWYCQIIWVGHWMSEAALTLGEEQEQALKQIEISNKQLESDISKYKLKIEQLPILLGELRKAAKECKAGKEHLKDESPLQQAQNSLEGYNAHIKILQSRISRIATTSGQRIKFRKAITLMSKKRSKLIAFISANSKFKIEEDNLLTGHFPWQNLSGSQCRSNRKMSCNLKKKCQLCQISLGTHDFMENQIKQNDIFFSSTSISKEMKIARQKNVTWSQEKEKLHQLLVSAVSKFKEVNENFIKETNTAFLSNVPNPDVESKEENEEDYLTDDNHFDEEAEDFEETEFLNWSDGETDILNWSDEENSTDEDIIY</sequence>
<dbReference type="STRING" id="6669.E9HUP4"/>
<dbReference type="AlphaFoldDB" id="E9HUP4"/>
<feature type="compositionally biased region" description="Acidic residues" evidence="2">
    <location>
        <begin position="448"/>
        <end position="474"/>
    </location>
</feature>
<dbReference type="PANTHER" id="PTHR33104:SF2">
    <property type="entry name" value="CXC3 LIKE CYSTEINE CLUSTER DOMAIN-CONTAINING PROTEIN"/>
    <property type="match status" value="1"/>
</dbReference>
<organism evidence="3 4">
    <name type="scientific">Daphnia pulex</name>
    <name type="common">Water flea</name>
    <dbReference type="NCBI Taxonomy" id="6669"/>
    <lineage>
        <taxon>Eukaryota</taxon>
        <taxon>Metazoa</taxon>
        <taxon>Ecdysozoa</taxon>
        <taxon>Arthropoda</taxon>
        <taxon>Crustacea</taxon>
        <taxon>Branchiopoda</taxon>
        <taxon>Diplostraca</taxon>
        <taxon>Cladocera</taxon>
        <taxon>Anomopoda</taxon>
        <taxon>Daphniidae</taxon>
        <taxon>Daphnia</taxon>
    </lineage>
</organism>
<dbReference type="KEGG" id="dpx:DAPPUDRAFT_118088"/>
<dbReference type="EMBL" id="GL732817">
    <property type="protein sequence ID" value="EFX64537.1"/>
    <property type="molecule type" value="Genomic_DNA"/>
</dbReference>
<dbReference type="Proteomes" id="UP000000305">
    <property type="component" value="Unassembled WGS sequence"/>
</dbReference>
<gene>
    <name evidence="3" type="ORF">DAPPUDRAFT_118088</name>
</gene>
<proteinExistence type="predicted"/>
<accession>E9HUP4</accession>
<feature type="region of interest" description="Disordered" evidence="2">
    <location>
        <begin position="441"/>
        <end position="501"/>
    </location>
</feature>
<dbReference type="PANTHER" id="PTHR33104">
    <property type="entry name" value="SI:DKEY-29D5.2"/>
    <property type="match status" value="1"/>
</dbReference>
<dbReference type="OrthoDB" id="10501220at2759"/>
<dbReference type="PhylomeDB" id="E9HUP4"/>
<feature type="coiled-coil region" evidence="1">
    <location>
        <begin position="209"/>
        <end position="236"/>
    </location>
</feature>
<evidence type="ECO:0000256" key="2">
    <source>
        <dbReference type="SAM" id="MobiDB-lite"/>
    </source>
</evidence>
<protein>
    <submittedName>
        <fullName evidence="3">Uncharacterized protein</fullName>
    </submittedName>
</protein>
<reference evidence="3 4" key="1">
    <citation type="journal article" date="2011" name="Science">
        <title>The ecoresponsive genome of Daphnia pulex.</title>
        <authorList>
            <person name="Colbourne J.K."/>
            <person name="Pfrender M.E."/>
            <person name="Gilbert D."/>
            <person name="Thomas W.K."/>
            <person name="Tucker A."/>
            <person name="Oakley T.H."/>
            <person name="Tokishita S."/>
            <person name="Aerts A."/>
            <person name="Arnold G.J."/>
            <person name="Basu M.K."/>
            <person name="Bauer D.J."/>
            <person name="Caceres C.E."/>
            <person name="Carmel L."/>
            <person name="Casola C."/>
            <person name="Choi J.H."/>
            <person name="Detter J.C."/>
            <person name="Dong Q."/>
            <person name="Dusheyko S."/>
            <person name="Eads B.D."/>
            <person name="Frohlich T."/>
            <person name="Geiler-Samerotte K.A."/>
            <person name="Gerlach D."/>
            <person name="Hatcher P."/>
            <person name="Jogdeo S."/>
            <person name="Krijgsveld J."/>
            <person name="Kriventseva E.V."/>
            <person name="Kultz D."/>
            <person name="Laforsch C."/>
            <person name="Lindquist E."/>
            <person name="Lopez J."/>
            <person name="Manak J.R."/>
            <person name="Muller J."/>
            <person name="Pangilinan J."/>
            <person name="Patwardhan R.P."/>
            <person name="Pitluck S."/>
            <person name="Pritham E.J."/>
            <person name="Rechtsteiner A."/>
            <person name="Rho M."/>
            <person name="Rogozin I.B."/>
            <person name="Sakarya O."/>
            <person name="Salamov A."/>
            <person name="Schaack S."/>
            <person name="Shapiro H."/>
            <person name="Shiga Y."/>
            <person name="Skalitzky C."/>
            <person name="Smith Z."/>
            <person name="Souvorov A."/>
            <person name="Sung W."/>
            <person name="Tang Z."/>
            <person name="Tsuchiya D."/>
            <person name="Tu H."/>
            <person name="Vos H."/>
            <person name="Wang M."/>
            <person name="Wolf Y.I."/>
            <person name="Yamagata H."/>
            <person name="Yamada T."/>
            <person name="Ye Y."/>
            <person name="Shaw J.R."/>
            <person name="Andrews J."/>
            <person name="Crease T.J."/>
            <person name="Tang H."/>
            <person name="Lucas S.M."/>
            <person name="Robertson H.M."/>
            <person name="Bork P."/>
            <person name="Koonin E.V."/>
            <person name="Zdobnov E.M."/>
            <person name="Grigoriev I.V."/>
            <person name="Lynch M."/>
            <person name="Boore J.L."/>
        </authorList>
    </citation>
    <scope>NUCLEOTIDE SEQUENCE [LARGE SCALE GENOMIC DNA]</scope>
</reference>
<feature type="compositionally biased region" description="Acidic residues" evidence="2">
    <location>
        <begin position="489"/>
        <end position="501"/>
    </location>
</feature>
<keyword evidence="4" id="KW-1185">Reference proteome</keyword>
<evidence type="ECO:0000256" key="1">
    <source>
        <dbReference type="SAM" id="Coils"/>
    </source>
</evidence>
<dbReference type="InParanoid" id="E9HUP4"/>
<name>E9HUP4_DAPPU</name>
<evidence type="ECO:0000313" key="4">
    <source>
        <dbReference type="Proteomes" id="UP000000305"/>
    </source>
</evidence>
<keyword evidence="1" id="KW-0175">Coiled coil</keyword>